<dbReference type="GO" id="GO:0005637">
    <property type="term" value="C:nuclear inner membrane"/>
    <property type="evidence" value="ECO:0007669"/>
    <property type="project" value="UniProtKB-SubCell"/>
</dbReference>
<evidence type="ECO:0000256" key="3">
    <source>
        <dbReference type="ARBA" id="ARBA00022989"/>
    </source>
</evidence>
<keyword evidence="4" id="KW-0472">Membrane</keyword>
<dbReference type="Gene3D" id="2.60.120.260">
    <property type="entry name" value="Galactose-binding domain-like"/>
    <property type="match status" value="1"/>
</dbReference>
<dbReference type="PROSITE" id="PS51469">
    <property type="entry name" value="SUN"/>
    <property type="match status" value="1"/>
</dbReference>
<evidence type="ECO:0000313" key="8">
    <source>
        <dbReference type="Proteomes" id="UP001623348"/>
    </source>
</evidence>
<reference evidence="7 8" key="1">
    <citation type="submission" date="2024-06" db="EMBL/GenBank/DDBJ databases">
        <title>The draft genome of Grus japonensis, version 3.</title>
        <authorList>
            <person name="Nabeshima K."/>
            <person name="Suzuki S."/>
            <person name="Onuma M."/>
        </authorList>
    </citation>
    <scope>NUCLEOTIDE SEQUENCE [LARGE SCALE GENOMIC DNA]</scope>
    <source>
        <strain evidence="7 8">451A</strain>
    </source>
</reference>
<comment type="subcellular location">
    <subcellularLocation>
        <location evidence="1">Nucleus inner membrane</location>
    </subcellularLocation>
</comment>
<organism evidence="7 8">
    <name type="scientific">Grus japonensis</name>
    <name type="common">Japanese crane</name>
    <name type="synonym">Red-crowned crane</name>
    <dbReference type="NCBI Taxonomy" id="30415"/>
    <lineage>
        <taxon>Eukaryota</taxon>
        <taxon>Metazoa</taxon>
        <taxon>Chordata</taxon>
        <taxon>Craniata</taxon>
        <taxon>Vertebrata</taxon>
        <taxon>Euteleostomi</taxon>
        <taxon>Archelosauria</taxon>
        <taxon>Archosauria</taxon>
        <taxon>Dinosauria</taxon>
        <taxon>Saurischia</taxon>
        <taxon>Theropoda</taxon>
        <taxon>Coelurosauria</taxon>
        <taxon>Aves</taxon>
        <taxon>Neognathae</taxon>
        <taxon>Neoaves</taxon>
        <taxon>Gruiformes</taxon>
        <taxon>Gruidae</taxon>
        <taxon>Grus</taxon>
    </lineage>
</organism>
<evidence type="ECO:0000313" key="7">
    <source>
        <dbReference type="EMBL" id="GAB0204438.1"/>
    </source>
</evidence>
<proteinExistence type="predicted"/>
<evidence type="ECO:0000256" key="5">
    <source>
        <dbReference type="SAM" id="Coils"/>
    </source>
</evidence>
<evidence type="ECO:0000256" key="1">
    <source>
        <dbReference type="ARBA" id="ARBA00004540"/>
    </source>
</evidence>
<dbReference type="PANTHER" id="PTHR12911:SF24">
    <property type="entry name" value="SUN DOMAIN-CONTAINING PROTEIN 3"/>
    <property type="match status" value="1"/>
</dbReference>
<keyword evidence="2" id="KW-0812">Transmembrane</keyword>
<protein>
    <submittedName>
        <fullName evidence="7">Sperm-associated antigen 4 protein-like</fullName>
    </submittedName>
</protein>
<dbReference type="AlphaFoldDB" id="A0ABC9Y318"/>
<evidence type="ECO:0000256" key="4">
    <source>
        <dbReference type="ARBA" id="ARBA00023136"/>
    </source>
</evidence>
<gene>
    <name evidence="7" type="ORF">GRJ2_002909400</name>
</gene>
<feature type="domain" description="SUN" evidence="6">
    <location>
        <begin position="285"/>
        <end position="484"/>
    </location>
</feature>
<feature type="coiled-coil region" evidence="5">
    <location>
        <begin position="320"/>
        <end position="364"/>
    </location>
</feature>
<keyword evidence="8" id="KW-1185">Reference proteome</keyword>
<name>A0ABC9Y318_GRUJA</name>
<comment type="caution">
    <text evidence="7">The sequence shown here is derived from an EMBL/GenBank/DDBJ whole genome shotgun (WGS) entry which is preliminary data.</text>
</comment>
<dbReference type="PANTHER" id="PTHR12911">
    <property type="entry name" value="SAD1/UNC-84-LIKE PROTEIN-RELATED"/>
    <property type="match status" value="1"/>
</dbReference>
<evidence type="ECO:0000256" key="2">
    <source>
        <dbReference type="ARBA" id="ARBA00022692"/>
    </source>
</evidence>
<keyword evidence="3" id="KW-1133">Transmembrane helix</keyword>
<feature type="coiled-coil region" evidence="5">
    <location>
        <begin position="182"/>
        <end position="226"/>
    </location>
</feature>
<sequence>MRPGGCPQEGSSGFSPVSLPDLVLIVSGSLALALVSLQGYLSTCICTVNSLALLEERVQELQQLRKDVACTAEEMSRLKEELQDMRMAMAAMPLEENIQMSAWTLKSAGVTIDLQRSPRNYVWPCSIFRFLCDLNPLETFVQGVDEGGEEETLLGTFSYDTEKEATQTFPLQVLQEQPAGELKSVRNSLALLEERVQELQQLRKDVACTAEEMSRLKEELQDMRMAMAAMPLEENIQMSAWTLKSAGVTIDLQRSPRNYVWPCSIFRFLCDLNPLETFVQGVDEGGEEETLLGTFSYDTEKEATQTFPLQVLQEQPAGELKSVRNSLALLEERVQELQQLRKDVACTAEEMSRLKEELQDMRMAMAAMPLEENIQMSAWTLKSAGVTIDLQRSPRNYVWPCSIFRFLCDLNPLETFVQGVDEGGEEETLLGTFSYDTEKEATQTFPLQKQLPRAFQFIRLVIQSNWGKSGYTCIYRVQVHGKITGRNAISQA</sequence>
<accession>A0ABC9Y318</accession>
<dbReference type="EMBL" id="BAAFJT010000040">
    <property type="protein sequence ID" value="GAB0204438.1"/>
    <property type="molecule type" value="Genomic_DNA"/>
</dbReference>
<evidence type="ECO:0000259" key="6">
    <source>
        <dbReference type="PROSITE" id="PS51469"/>
    </source>
</evidence>
<dbReference type="Pfam" id="PF07738">
    <property type="entry name" value="Sad1_UNC"/>
    <property type="match status" value="1"/>
</dbReference>
<feature type="coiled-coil region" evidence="5">
    <location>
        <begin position="51"/>
        <end position="88"/>
    </location>
</feature>
<dbReference type="InterPro" id="IPR045119">
    <property type="entry name" value="SUN1-5"/>
</dbReference>
<dbReference type="InterPro" id="IPR012919">
    <property type="entry name" value="SUN_dom"/>
</dbReference>
<keyword evidence="5" id="KW-0175">Coiled coil</keyword>
<dbReference type="Proteomes" id="UP001623348">
    <property type="component" value="Unassembled WGS sequence"/>
</dbReference>